<dbReference type="EMBL" id="GBXM01068772">
    <property type="protein sequence ID" value="JAH39805.1"/>
    <property type="molecule type" value="Transcribed_RNA"/>
</dbReference>
<sequence>MRHVFISGHIHSFTVEKKSILVGSKELEVDWQHTVAPPIFRFMKSHSPISLVSVTMDA</sequence>
<name>A0A0E9SGL9_ANGAN</name>
<proteinExistence type="predicted"/>
<protein>
    <submittedName>
        <fullName evidence="1">Uncharacterized protein</fullName>
    </submittedName>
</protein>
<accession>A0A0E9SGL9</accession>
<organism evidence="1">
    <name type="scientific">Anguilla anguilla</name>
    <name type="common">European freshwater eel</name>
    <name type="synonym">Muraena anguilla</name>
    <dbReference type="NCBI Taxonomy" id="7936"/>
    <lineage>
        <taxon>Eukaryota</taxon>
        <taxon>Metazoa</taxon>
        <taxon>Chordata</taxon>
        <taxon>Craniata</taxon>
        <taxon>Vertebrata</taxon>
        <taxon>Euteleostomi</taxon>
        <taxon>Actinopterygii</taxon>
        <taxon>Neopterygii</taxon>
        <taxon>Teleostei</taxon>
        <taxon>Anguilliformes</taxon>
        <taxon>Anguillidae</taxon>
        <taxon>Anguilla</taxon>
    </lineage>
</organism>
<evidence type="ECO:0000313" key="1">
    <source>
        <dbReference type="EMBL" id="JAH39805.1"/>
    </source>
</evidence>
<reference evidence="1" key="1">
    <citation type="submission" date="2014-11" db="EMBL/GenBank/DDBJ databases">
        <authorList>
            <person name="Amaro Gonzalez C."/>
        </authorList>
    </citation>
    <scope>NUCLEOTIDE SEQUENCE</scope>
</reference>
<reference evidence="1" key="2">
    <citation type="journal article" date="2015" name="Fish Shellfish Immunol.">
        <title>Early steps in the European eel (Anguilla anguilla)-Vibrio vulnificus interaction in the gills: Role of the RtxA13 toxin.</title>
        <authorList>
            <person name="Callol A."/>
            <person name="Pajuelo D."/>
            <person name="Ebbesson L."/>
            <person name="Teles M."/>
            <person name="MacKenzie S."/>
            <person name="Amaro C."/>
        </authorList>
    </citation>
    <scope>NUCLEOTIDE SEQUENCE</scope>
</reference>
<dbReference type="AlphaFoldDB" id="A0A0E9SGL9"/>